<dbReference type="Proteomes" id="UP000499080">
    <property type="component" value="Unassembled WGS sequence"/>
</dbReference>
<evidence type="ECO:0000313" key="2">
    <source>
        <dbReference type="Proteomes" id="UP000499080"/>
    </source>
</evidence>
<evidence type="ECO:0000313" key="1">
    <source>
        <dbReference type="EMBL" id="GBM47343.1"/>
    </source>
</evidence>
<organism evidence="1 2">
    <name type="scientific">Araneus ventricosus</name>
    <name type="common">Orbweaver spider</name>
    <name type="synonym">Epeira ventricosa</name>
    <dbReference type="NCBI Taxonomy" id="182803"/>
    <lineage>
        <taxon>Eukaryota</taxon>
        <taxon>Metazoa</taxon>
        <taxon>Ecdysozoa</taxon>
        <taxon>Arthropoda</taxon>
        <taxon>Chelicerata</taxon>
        <taxon>Arachnida</taxon>
        <taxon>Araneae</taxon>
        <taxon>Araneomorphae</taxon>
        <taxon>Entelegynae</taxon>
        <taxon>Araneoidea</taxon>
        <taxon>Araneidae</taxon>
        <taxon>Araneus</taxon>
    </lineage>
</organism>
<accession>A0A4Y2G143</accession>
<comment type="caution">
    <text evidence="1">The sequence shown here is derived from an EMBL/GenBank/DDBJ whole genome shotgun (WGS) entry which is preliminary data.</text>
</comment>
<protein>
    <submittedName>
        <fullName evidence="1">Uncharacterized protein</fullName>
    </submittedName>
</protein>
<reference evidence="1 2" key="1">
    <citation type="journal article" date="2019" name="Sci. Rep.">
        <title>Orb-weaving spider Araneus ventricosus genome elucidates the spidroin gene catalogue.</title>
        <authorList>
            <person name="Kono N."/>
            <person name="Nakamura H."/>
            <person name="Ohtoshi R."/>
            <person name="Moran D.A.P."/>
            <person name="Shinohara A."/>
            <person name="Yoshida Y."/>
            <person name="Fujiwara M."/>
            <person name="Mori M."/>
            <person name="Tomita M."/>
            <person name="Arakawa K."/>
        </authorList>
    </citation>
    <scope>NUCLEOTIDE SEQUENCE [LARGE SCALE GENOMIC DNA]</scope>
</reference>
<dbReference type="AlphaFoldDB" id="A0A4Y2G143"/>
<gene>
    <name evidence="1" type="ORF">AVEN_94450_1</name>
</gene>
<keyword evidence="2" id="KW-1185">Reference proteome</keyword>
<sequence length="139" mass="16032">MEMHAAAVMWKQSIKEFGFRYTKLLRDEEKVYGPDMIQKEECIYPRDLVQLYGIRKALKDNAPDVSEMKTSIFASLYHCMSTDSKPQYSKCLIGAESWWFFQRAIAQGETTKSHKKNVDNNTLSELVKKNSSCVSKTGF</sequence>
<proteinExistence type="predicted"/>
<dbReference type="EMBL" id="BGPR01001175">
    <property type="protein sequence ID" value="GBM47343.1"/>
    <property type="molecule type" value="Genomic_DNA"/>
</dbReference>
<name>A0A4Y2G143_ARAVE</name>